<dbReference type="GO" id="GO:0005794">
    <property type="term" value="C:Golgi apparatus"/>
    <property type="evidence" value="ECO:0007669"/>
    <property type="project" value="TreeGrafter"/>
</dbReference>
<accession>A0A814EMB9</accession>
<dbReference type="SUPFAM" id="SSF52540">
    <property type="entry name" value="P-loop containing nucleoside triphosphate hydrolases"/>
    <property type="match status" value="1"/>
</dbReference>
<reference evidence="9" key="1">
    <citation type="submission" date="2021-02" db="EMBL/GenBank/DDBJ databases">
        <authorList>
            <person name="Nowell W R."/>
        </authorList>
    </citation>
    <scope>NUCLEOTIDE SEQUENCE</scope>
</reference>
<evidence type="ECO:0000256" key="7">
    <source>
        <dbReference type="RuleBase" id="RU365018"/>
    </source>
</evidence>
<evidence type="ECO:0000256" key="6">
    <source>
        <dbReference type="ARBA" id="ARBA00048460"/>
    </source>
</evidence>
<keyword evidence="5" id="KW-0325">Glycoprotein</keyword>
<comment type="caution">
    <text evidence="9">The sequence shown here is derived from an EMBL/GenBank/DDBJ whole genome shotgun (WGS) entry which is preliminary data.</text>
</comment>
<dbReference type="InterPro" id="IPR026634">
    <property type="entry name" value="TPST-like"/>
</dbReference>
<dbReference type="Pfam" id="PF13469">
    <property type="entry name" value="Sulfotransfer_3"/>
    <property type="match status" value="1"/>
</dbReference>
<evidence type="ECO:0000313" key="10">
    <source>
        <dbReference type="Proteomes" id="UP000663860"/>
    </source>
</evidence>
<dbReference type="EC" id="2.8.2.20" evidence="7"/>
<dbReference type="Proteomes" id="UP000663860">
    <property type="component" value="Unassembled WGS sequence"/>
</dbReference>
<organism evidence="9 10">
    <name type="scientific">Adineta steineri</name>
    <dbReference type="NCBI Taxonomy" id="433720"/>
    <lineage>
        <taxon>Eukaryota</taxon>
        <taxon>Metazoa</taxon>
        <taxon>Spiralia</taxon>
        <taxon>Gnathifera</taxon>
        <taxon>Rotifera</taxon>
        <taxon>Eurotatoria</taxon>
        <taxon>Bdelloidea</taxon>
        <taxon>Adinetida</taxon>
        <taxon>Adinetidae</taxon>
        <taxon>Adineta</taxon>
    </lineage>
</organism>
<feature type="transmembrane region" description="Helical" evidence="8">
    <location>
        <begin position="21"/>
        <end position="40"/>
    </location>
</feature>
<dbReference type="EMBL" id="CAJNOE010000140">
    <property type="protein sequence ID" value="CAF0969228.1"/>
    <property type="molecule type" value="Genomic_DNA"/>
</dbReference>
<evidence type="ECO:0000256" key="3">
    <source>
        <dbReference type="ARBA" id="ARBA00022679"/>
    </source>
</evidence>
<dbReference type="AlphaFoldDB" id="A0A814EMB9"/>
<evidence type="ECO:0000256" key="2">
    <source>
        <dbReference type="ARBA" id="ARBA00009988"/>
    </source>
</evidence>
<dbReference type="Gene3D" id="3.40.50.300">
    <property type="entry name" value="P-loop containing nucleotide triphosphate hydrolases"/>
    <property type="match status" value="1"/>
</dbReference>
<name>A0A814EMB9_9BILA</name>
<keyword evidence="8" id="KW-0472">Membrane</keyword>
<comment type="similarity">
    <text evidence="2 7">Belongs to the protein sulfotransferase family.</text>
</comment>
<comment type="catalytic activity">
    <reaction evidence="6 7">
        <text>L-tyrosyl-[protein] + 3'-phosphoadenylyl sulfate = O-sulfo-L-tyrosine-[protein] + adenosine 3',5'-bisphosphate + H(+)</text>
        <dbReference type="Rhea" id="RHEA:16801"/>
        <dbReference type="Rhea" id="RHEA-COMP:10136"/>
        <dbReference type="Rhea" id="RHEA-COMP:11688"/>
        <dbReference type="ChEBI" id="CHEBI:15378"/>
        <dbReference type="ChEBI" id="CHEBI:46858"/>
        <dbReference type="ChEBI" id="CHEBI:58339"/>
        <dbReference type="ChEBI" id="CHEBI:58343"/>
        <dbReference type="ChEBI" id="CHEBI:65286"/>
        <dbReference type="EC" id="2.8.2.20"/>
    </reaction>
</comment>
<evidence type="ECO:0000256" key="5">
    <source>
        <dbReference type="ARBA" id="ARBA00023180"/>
    </source>
</evidence>
<sequence length="375" mass="43285">MRWLLLRRRILSNKSYRTMKNIGLILLILSIILFASFHLFSFSNKSIITQQSCISKSDDLNETQRRNYDSSSLKPIIFIGGMPRSGTTLMRAILDSHPSVRCGEETRVIPRMLSMRAAWKKSTVEWNRLLSGGMTESILDSAVRAFVYEILIHHSQSADILCDKDPFVIKYSSYVSSLFPNSKFLLLIRDGRAVIHSVMTRKVTITGFSLTDYRQNLKIWNKGMETMYEECEQIGPDRCQMVYYEQLVLQPKKTIGNILKFLNISWVDSVLHHEEFIGKKISLSKTEHSTDQVIKPINLEALTKWFSHIPTNVKRDVDSLAPMLKRLGYDTISDAPKYGTADPFVLENMNRLKNNADFWKNQTKMYARQIPTRVN</sequence>
<keyword evidence="3 7" id="KW-0808">Transferase</keyword>
<evidence type="ECO:0000256" key="8">
    <source>
        <dbReference type="SAM" id="Phobius"/>
    </source>
</evidence>
<keyword evidence="8" id="KW-0812">Transmembrane</keyword>
<dbReference type="FunFam" id="3.40.50.300:FF:002853">
    <property type="entry name" value="Protein-tyrosine sulfotransferase"/>
    <property type="match status" value="1"/>
</dbReference>
<evidence type="ECO:0000256" key="1">
    <source>
        <dbReference type="ARBA" id="ARBA00003886"/>
    </source>
</evidence>
<comment type="function">
    <text evidence="1 7">Catalyzes the O-sulfation of tyrosine residues within acidic motifs of polypeptides, using 3'-phosphoadenylyl sulfate (PAPS) as cosubstrate.</text>
</comment>
<dbReference type="PANTHER" id="PTHR12788">
    <property type="entry name" value="PROTEIN-TYROSINE SULFOTRANSFERASE 2"/>
    <property type="match status" value="1"/>
</dbReference>
<keyword evidence="8" id="KW-1133">Transmembrane helix</keyword>
<evidence type="ECO:0000256" key="4">
    <source>
        <dbReference type="ARBA" id="ARBA00023157"/>
    </source>
</evidence>
<evidence type="ECO:0000313" key="9">
    <source>
        <dbReference type="EMBL" id="CAF0969228.1"/>
    </source>
</evidence>
<proteinExistence type="inferred from homology"/>
<dbReference type="InterPro" id="IPR027417">
    <property type="entry name" value="P-loop_NTPase"/>
</dbReference>
<gene>
    <name evidence="9" type="ORF">IZO911_LOCUS15947</name>
</gene>
<dbReference type="PANTHER" id="PTHR12788:SF10">
    <property type="entry name" value="PROTEIN-TYROSINE SULFOTRANSFERASE"/>
    <property type="match status" value="1"/>
</dbReference>
<protein>
    <recommendedName>
        <fullName evidence="7">Protein-tyrosine sulfotransferase</fullName>
        <ecNumber evidence="7">2.8.2.20</ecNumber>
    </recommendedName>
</protein>
<keyword evidence="4" id="KW-1015">Disulfide bond</keyword>
<dbReference type="GO" id="GO:0008476">
    <property type="term" value="F:protein-tyrosine sulfotransferase activity"/>
    <property type="evidence" value="ECO:0007669"/>
    <property type="project" value="UniProtKB-EC"/>
</dbReference>